<dbReference type="Proteomes" id="UP001597203">
    <property type="component" value="Unassembled WGS sequence"/>
</dbReference>
<gene>
    <name evidence="1" type="ORF">ACFQ24_06910</name>
</gene>
<sequence>MKPITQQQAVEEAVRKAKRVTATTQYRDDRLQRCFAILERAANDGATCPTNNDLAEMLGYCSGNGPSGLVNLLEVSGYITVERSNCGRVVTISRTGKRTAGIIVQRRPGDWTEDQDAILMDGIAEGETFASVGAILGKTKSACKSRFSKIAAAMGEQAQ</sequence>
<dbReference type="EMBL" id="JBHTLS010000106">
    <property type="protein sequence ID" value="MFD1104601.1"/>
    <property type="molecule type" value="Genomic_DNA"/>
</dbReference>
<proteinExistence type="predicted"/>
<keyword evidence="2" id="KW-1185">Reference proteome</keyword>
<accession>A0ABW3NW27</accession>
<protein>
    <submittedName>
        <fullName evidence="1">SANT/Myb-like DNA-binding domain-containing protein</fullName>
    </submittedName>
</protein>
<evidence type="ECO:0000313" key="1">
    <source>
        <dbReference type="EMBL" id="MFD1104601.1"/>
    </source>
</evidence>
<organism evidence="1 2">
    <name type="scientific">Sphingobium olei</name>
    <dbReference type="NCBI Taxonomy" id="420955"/>
    <lineage>
        <taxon>Bacteria</taxon>
        <taxon>Pseudomonadati</taxon>
        <taxon>Pseudomonadota</taxon>
        <taxon>Alphaproteobacteria</taxon>
        <taxon>Sphingomonadales</taxon>
        <taxon>Sphingomonadaceae</taxon>
        <taxon>Sphingobium</taxon>
    </lineage>
</organism>
<dbReference type="RefSeq" id="WP_380909992.1">
    <property type="nucleotide sequence ID" value="NZ_JBHTLS010000106.1"/>
</dbReference>
<evidence type="ECO:0000313" key="2">
    <source>
        <dbReference type="Proteomes" id="UP001597203"/>
    </source>
</evidence>
<reference evidence="2" key="1">
    <citation type="journal article" date="2019" name="Int. J. Syst. Evol. Microbiol.">
        <title>The Global Catalogue of Microorganisms (GCM) 10K type strain sequencing project: providing services to taxonomists for standard genome sequencing and annotation.</title>
        <authorList>
            <consortium name="The Broad Institute Genomics Platform"/>
            <consortium name="The Broad Institute Genome Sequencing Center for Infectious Disease"/>
            <person name="Wu L."/>
            <person name="Ma J."/>
        </authorList>
    </citation>
    <scope>NUCLEOTIDE SEQUENCE [LARGE SCALE GENOMIC DNA]</scope>
    <source>
        <strain evidence="2">CCUG 54329</strain>
    </source>
</reference>
<name>A0ABW3NW27_9SPHN</name>
<comment type="caution">
    <text evidence="1">The sequence shown here is derived from an EMBL/GenBank/DDBJ whole genome shotgun (WGS) entry which is preliminary data.</text>
</comment>